<keyword evidence="6 10" id="KW-0347">Helicase</keyword>
<dbReference type="SMART" id="SM00487">
    <property type="entry name" value="DEXDc"/>
    <property type="match status" value="1"/>
</dbReference>
<keyword evidence="11" id="KW-1185">Reference proteome</keyword>
<dbReference type="GO" id="GO:0004386">
    <property type="term" value="F:helicase activity"/>
    <property type="evidence" value="ECO:0007669"/>
    <property type="project" value="UniProtKB-KW"/>
</dbReference>
<dbReference type="Gene3D" id="1.10.3210.30">
    <property type="match status" value="1"/>
</dbReference>
<evidence type="ECO:0000256" key="3">
    <source>
        <dbReference type="ARBA" id="ARBA00022723"/>
    </source>
</evidence>
<keyword evidence="5 10" id="KW-0378">Hydrolase</keyword>
<evidence type="ECO:0000256" key="2">
    <source>
        <dbReference type="ARBA" id="ARBA00009046"/>
    </source>
</evidence>
<comment type="similarity">
    <text evidence="1">In the N-terminal section; belongs to the CRISPR-associated nuclease Cas3-HD family.</text>
</comment>
<evidence type="ECO:0000256" key="5">
    <source>
        <dbReference type="ARBA" id="ARBA00022801"/>
    </source>
</evidence>
<keyword evidence="7" id="KW-0067">ATP-binding</keyword>
<dbReference type="Pfam" id="PF04851">
    <property type="entry name" value="ResIII"/>
    <property type="match status" value="1"/>
</dbReference>
<dbReference type="InterPro" id="IPR006935">
    <property type="entry name" value="Helicase/UvrB_N"/>
</dbReference>
<dbReference type="GO" id="GO:0005524">
    <property type="term" value="F:ATP binding"/>
    <property type="evidence" value="ECO:0007669"/>
    <property type="project" value="UniProtKB-KW"/>
</dbReference>
<evidence type="ECO:0000259" key="9">
    <source>
        <dbReference type="PROSITE" id="PS51643"/>
    </source>
</evidence>
<comment type="caution">
    <text evidence="10">The sequence shown here is derived from an EMBL/GenBank/DDBJ whole genome shotgun (WGS) entry which is preliminary data.</text>
</comment>
<dbReference type="EMBL" id="LNXV01000004">
    <property type="protein sequence ID" value="KTC86582.1"/>
    <property type="molecule type" value="Genomic_DNA"/>
</dbReference>
<feature type="domain" description="HD Cas3-type" evidence="9">
    <location>
        <begin position="111"/>
        <end position="341"/>
    </location>
</feature>
<dbReference type="CDD" id="cd09641">
    <property type="entry name" value="Cas3''_I"/>
    <property type="match status" value="1"/>
</dbReference>
<evidence type="ECO:0000256" key="7">
    <source>
        <dbReference type="ARBA" id="ARBA00022840"/>
    </source>
</evidence>
<keyword evidence="8" id="KW-0051">Antiviral defense</keyword>
<gene>
    <name evidence="10" type="primary">cas3</name>
    <name evidence="10" type="ORF">Lbru_0523</name>
</gene>
<dbReference type="SUPFAM" id="SSF52540">
    <property type="entry name" value="P-loop containing nucleoside triphosphate hydrolases"/>
    <property type="match status" value="1"/>
</dbReference>
<dbReference type="InterPro" id="IPR014001">
    <property type="entry name" value="Helicase_ATP-bd"/>
</dbReference>
<dbReference type="Proteomes" id="UP000054742">
    <property type="component" value="Unassembled WGS sequence"/>
</dbReference>
<dbReference type="Pfam" id="PF22590">
    <property type="entry name" value="Cas3-like_C_2"/>
    <property type="match status" value="1"/>
</dbReference>
<dbReference type="Gene3D" id="3.40.50.300">
    <property type="entry name" value="P-loop containing nucleotide triphosphate hydrolases"/>
    <property type="match status" value="1"/>
</dbReference>
<dbReference type="RefSeq" id="WP_058440622.1">
    <property type="nucleotide sequence ID" value="NZ_CAAAHU010000007.1"/>
</dbReference>
<keyword evidence="4" id="KW-0547">Nucleotide-binding</keyword>
<dbReference type="InterPro" id="IPR006483">
    <property type="entry name" value="CRISPR-assoc_Cas3_HD"/>
</dbReference>
<dbReference type="Pfam" id="PF21384">
    <property type="entry name" value="Cas3_I-F_Cas2"/>
    <property type="match status" value="1"/>
</dbReference>
<keyword evidence="3" id="KW-0479">Metal-binding</keyword>
<dbReference type="GO" id="GO:0003677">
    <property type="term" value="F:DNA binding"/>
    <property type="evidence" value="ECO:0007669"/>
    <property type="project" value="InterPro"/>
</dbReference>
<dbReference type="SUPFAM" id="SSF109604">
    <property type="entry name" value="HD-domain/PDEase-like"/>
    <property type="match status" value="1"/>
</dbReference>
<comment type="similarity">
    <text evidence="2">In the central section; belongs to the CRISPR-associated helicase Cas3 family.</text>
</comment>
<reference evidence="10 11" key="1">
    <citation type="submission" date="2015-11" db="EMBL/GenBank/DDBJ databases">
        <title>Genomic analysis of 38 Legionella species identifies large and diverse effector repertoires.</title>
        <authorList>
            <person name="Burstein D."/>
            <person name="Amaro F."/>
            <person name="Zusman T."/>
            <person name="Lifshitz Z."/>
            <person name="Cohen O."/>
            <person name="Gilbert J.A."/>
            <person name="Pupko T."/>
            <person name="Shuman H.A."/>
            <person name="Segal G."/>
        </authorList>
    </citation>
    <scope>NUCLEOTIDE SEQUENCE [LARGE SCALE GENOMIC DNA]</scope>
    <source>
        <strain evidence="10 11">ATCC 43878</strain>
    </source>
</reference>
<accession>A0A0W0ST82</accession>
<evidence type="ECO:0000256" key="6">
    <source>
        <dbReference type="ARBA" id="ARBA00022806"/>
    </source>
</evidence>
<dbReference type="AlphaFoldDB" id="A0A0W0ST82"/>
<protein>
    <submittedName>
        <fullName evidence="10">CRISPR-associated nuclease/helicase Cas3 subtype I-F/YPEST</fullName>
        <ecNumber evidence="10">3.1.-.-</ecNumber>
    </submittedName>
</protein>
<dbReference type="InterPro" id="IPR048823">
    <property type="entry name" value="Cas3_I-F_Cas2"/>
</dbReference>
<dbReference type="NCBIfam" id="TIGR01596">
    <property type="entry name" value="cas3_HD"/>
    <property type="match status" value="1"/>
</dbReference>
<sequence length="992" mass="113297">MMVVFVSQCQKKALSRTRRVLDAFADRIGDNTWKTVITQDGLSSVKKLLRKTATKNTAVSCHWIRARSRAELVWVVGCRHAFNHLGVVPVNFTSMEVIMDKLPIETEYLIANKQAQSLSHHLFAVGYVAYCLLEKIGIVNQKLKQSAFISGILHDIGKIDPEFQRWVCSNKHSENIVPEDGVHIDAPKKFSFENHPRHHELSWLLSESLLAESQELSKDQRVQIVHGIYWHHTKPFRKEDKFIDAEKIFAIFKASLANNNIKDIYTQARAVLNDVSMFASKYNISNLLPDFAKTFELTDRSLPKFKKYDNILDDLERYKLDIRHNALNNLVRSVVISSDRLVSSCPVEELEEYLAEGSLKNLVDNLTEEDGQLLNGIRDCLDGFERRFPLNVQNRAQSQAAKKLAELRKIASINELPNISVLQGPAGCGKTKISLEWALLTEAKKIIWVCPRVQVCLGLLNDLTAFDYLPDCKIEIFTGEYKKILRGGIAFDDAPDTEEDSYFSGDIVITTIDQAVNSVITHHKVTALIDLMQAHVVFDEFHELIHMPAFNLLFAELIEAKKARGAQANTLLVSATPHYFFINKFLDIPAEDIVPIDSFNNSRYQIEFQVYNEKEMPSPLISEHQGKNTFVISNTAQDAQLGYLKHHNTENSVLLHSKYTKQDKAFWFNQVFESFKRDGNRNFDVLRCGPIVQASLNISCERMLTELTCAENWLQRLGRLDRFGINSEINRYTTVLPDNIDKEGKQTSNCAKFLNQLCIWQSTKAWFNFLKDKLYDNREVNINQLYKYYVEFFANPTSQKAIKEDFLMALKKSVDLINDKVIDPISVPPKSKRADNVVKISANSLRGDNRFVQMAVCRITNSLEVEVTNDYVYSEEFNPIAPQPNLTASVESMRGYGDDNNNLVQFMRKKHHSIKYGSGYKQARNEWVLIKEACSPEAPIYLSYTPKDLEQIGGMSAAHQQAVYYVITNKQPVGAMSIDKLKQHFQRTDISK</sequence>
<dbReference type="Pfam" id="PF18019">
    <property type="entry name" value="Cas3_HD"/>
    <property type="match status" value="1"/>
</dbReference>
<evidence type="ECO:0000313" key="11">
    <source>
        <dbReference type="Proteomes" id="UP000054742"/>
    </source>
</evidence>
<dbReference type="GO" id="GO:0046872">
    <property type="term" value="F:metal ion binding"/>
    <property type="evidence" value="ECO:0007669"/>
    <property type="project" value="UniProtKB-KW"/>
</dbReference>
<dbReference type="GO" id="GO:0016787">
    <property type="term" value="F:hydrolase activity"/>
    <property type="evidence" value="ECO:0007669"/>
    <property type="project" value="UniProtKB-KW"/>
</dbReference>
<evidence type="ECO:0000256" key="8">
    <source>
        <dbReference type="ARBA" id="ARBA00023118"/>
    </source>
</evidence>
<dbReference type="InterPro" id="IPR054712">
    <property type="entry name" value="Cas3-like_dom"/>
</dbReference>
<dbReference type="EC" id="3.1.-.-" evidence="10"/>
<dbReference type="InterPro" id="IPR027417">
    <property type="entry name" value="P-loop_NTPase"/>
</dbReference>
<name>A0A0W0ST82_9GAMM</name>
<dbReference type="PROSITE" id="PS51643">
    <property type="entry name" value="HD_CAS3"/>
    <property type="match status" value="1"/>
</dbReference>
<dbReference type="GO" id="GO:0051607">
    <property type="term" value="P:defense response to virus"/>
    <property type="evidence" value="ECO:0007669"/>
    <property type="project" value="UniProtKB-KW"/>
</dbReference>
<dbReference type="OrthoDB" id="220028at2"/>
<evidence type="ECO:0000256" key="1">
    <source>
        <dbReference type="ARBA" id="ARBA00006847"/>
    </source>
</evidence>
<organism evidence="10 11">
    <name type="scientific">Legionella brunensis</name>
    <dbReference type="NCBI Taxonomy" id="29422"/>
    <lineage>
        <taxon>Bacteria</taxon>
        <taxon>Pseudomonadati</taxon>
        <taxon>Pseudomonadota</taxon>
        <taxon>Gammaproteobacteria</taxon>
        <taxon>Legionellales</taxon>
        <taxon>Legionellaceae</taxon>
        <taxon>Legionella</taxon>
    </lineage>
</organism>
<evidence type="ECO:0000313" key="10">
    <source>
        <dbReference type="EMBL" id="KTC86582.1"/>
    </source>
</evidence>
<dbReference type="PATRIC" id="fig|29422.6.peg.549"/>
<dbReference type="InterPro" id="IPR038257">
    <property type="entry name" value="CRISPR-assoc_Cas3_HD_sf"/>
</dbReference>
<proteinExistence type="inferred from homology"/>
<dbReference type="STRING" id="29422.Lbru_0523"/>
<evidence type="ECO:0000256" key="4">
    <source>
        <dbReference type="ARBA" id="ARBA00022741"/>
    </source>
</evidence>